<dbReference type="GO" id="GO:0009117">
    <property type="term" value="P:nucleotide metabolic process"/>
    <property type="evidence" value="ECO:0007669"/>
    <property type="project" value="UniProtKB-KW"/>
</dbReference>
<evidence type="ECO:0000256" key="8">
    <source>
        <dbReference type="ARBA" id="ARBA00023118"/>
    </source>
</evidence>
<accession>A0A6M6E4N5</accession>
<keyword evidence="5" id="KW-0067">ATP-binding</keyword>
<evidence type="ECO:0000256" key="1">
    <source>
        <dbReference type="ARBA" id="ARBA00022679"/>
    </source>
</evidence>
<dbReference type="GO" id="GO:0016779">
    <property type="term" value="F:nucleotidyltransferase activity"/>
    <property type="evidence" value="ECO:0007669"/>
    <property type="project" value="UniProtKB-KW"/>
</dbReference>
<dbReference type="CDD" id="cd05400">
    <property type="entry name" value="NT_2-5OAS_ClassI-CCAase"/>
    <property type="match status" value="1"/>
</dbReference>
<dbReference type="GO" id="GO:0005524">
    <property type="term" value="F:ATP binding"/>
    <property type="evidence" value="ECO:0007669"/>
    <property type="project" value="UniProtKB-KW"/>
</dbReference>
<evidence type="ECO:0000256" key="2">
    <source>
        <dbReference type="ARBA" id="ARBA00022695"/>
    </source>
</evidence>
<keyword evidence="1 13" id="KW-0808">Transferase</keyword>
<dbReference type="Gene3D" id="3.30.460.10">
    <property type="entry name" value="Beta Polymerase, domain 2"/>
    <property type="match status" value="1"/>
</dbReference>
<dbReference type="EMBL" id="CP045273">
    <property type="protein sequence ID" value="QJX80139.1"/>
    <property type="molecule type" value="Genomic_DNA"/>
</dbReference>
<geneLocation type="plasmid" evidence="14">
    <name>pfdu301a</name>
</geneLocation>
<dbReference type="InterPro" id="IPR048445">
    <property type="entry name" value="DncV-like_NTFase"/>
</dbReference>
<reference evidence="13 14" key="1">
    <citation type="submission" date="2019-10" db="EMBL/GenBank/DDBJ databases">
        <title>Complete genome sequences for adaption low water activity.</title>
        <authorList>
            <person name="Zhao L."/>
            <person name="Zhong J."/>
        </authorList>
    </citation>
    <scope>NUCLEOTIDE SEQUENCE [LARGE SCALE GENOMIC DNA]</scope>
    <source>
        <strain evidence="13 14">FDU301</strain>
        <plasmid evidence="14">pfdu301a</plasmid>
    </source>
</reference>
<dbReference type="GO" id="GO:0046872">
    <property type="term" value="F:metal ion binding"/>
    <property type="evidence" value="ECO:0007669"/>
    <property type="project" value="UniProtKB-KW"/>
</dbReference>
<keyword evidence="3" id="KW-0479">Metal-binding</keyword>
<keyword evidence="4" id="KW-0547">Nucleotide-binding</keyword>
<evidence type="ECO:0000313" key="14">
    <source>
        <dbReference type="Proteomes" id="UP000501076"/>
    </source>
</evidence>
<evidence type="ECO:0000259" key="12">
    <source>
        <dbReference type="Pfam" id="PF21654"/>
    </source>
</evidence>
<evidence type="ECO:0000256" key="11">
    <source>
        <dbReference type="SAM" id="MobiDB-lite"/>
    </source>
</evidence>
<gene>
    <name evidence="13" type="ORF">FDZ14_29015</name>
</gene>
<keyword evidence="2" id="KW-0548">Nucleotidyltransferase</keyword>
<feature type="domain" description="Cyclic GMP-AMP synthase DncV-like nucleotidyltransferase" evidence="12">
    <location>
        <begin position="49"/>
        <end position="125"/>
    </location>
</feature>
<evidence type="ECO:0000256" key="3">
    <source>
        <dbReference type="ARBA" id="ARBA00022723"/>
    </source>
</evidence>
<evidence type="ECO:0000256" key="10">
    <source>
        <dbReference type="ARBA" id="ARBA00048304"/>
    </source>
</evidence>
<feature type="region of interest" description="Disordered" evidence="11">
    <location>
        <begin position="311"/>
        <end position="345"/>
    </location>
</feature>
<comment type="catalytic activity">
    <reaction evidence="10">
        <text>GTP + ATP = 3',3'-cGAMP + 2 diphosphate</text>
        <dbReference type="Rhea" id="RHEA:35647"/>
        <dbReference type="ChEBI" id="CHEBI:30616"/>
        <dbReference type="ChEBI" id="CHEBI:33019"/>
        <dbReference type="ChEBI" id="CHEBI:37565"/>
        <dbReference type="ChEBI" id="CHEBI:71501"/>
    </reaction>
    <physiologicalReaction direction="left-to-right" evidence="10">
        <dbReference type="Rhea" id="RHEA:35648"/>
    </physiologicalReaction>
</comment>
<proteinExistence type="predicted"/>
<keyword evidence="8" id="KW-0051">Antiviral defense</keyword>
<keyword evidence="6" id="KW-0460">Magnesium</keyword>
<evidence type="ECO:0000256" key="4">
    <source>
        <dbReference type="ARBA" id="ARBA00022741"/>
    </source>
</evidence>
<dbReference type="GO" id="GO:0051607">
    <property type="term" value="P:defense response to virus"/>
    <property type="evidence" value="ECO:0007669"/>
    <property type="project" value="UniProtKB-KW"/>
</dbReference>
<evidence type="ECO:0000313" key="13">
    <source>
        <dbReference type="EMBL" id="QJX80139.1"/>
    </source>
</evidence>
<keyword evidence="13" id="KW-0614">Plasmid</keyword>
<dbReference type="InterPro" id="IPR043519">
    <property type="entry name" value="NT_sf"/>
</dbReference>
<dbReference type="AlphaFoldDB" id="A0A6M6E4N5"/>
<dbReference type="RefSeq" id="WP_171778120.1">
    <property type="nucleotide sequence ID" value="NZ_CP045273.1"/>
</dbReference>
<evidence type="ECO:0000256" key="9">
    <source>
        <dbReference type="ARBA" id="ARBA00044145"/>
    </source>
</evidence>
<evidence type="ECO:0000256" key="6">
    <source>
        <dbReference type="ARBA" id="ARBA00022842"/>
    </source>
</evidence>
<evidence type="ECO:0000256" key="5">
    <source>
        <dbReference type="ARBA" id="ARBA00022840"/>
    </source>
</evidence>
<dbReference type="Pfam" id="PF21654">
    <property type="entry name" value="DncV-like_NTFase"/>
    <property type="match status" value="1"/>
</dbReference>
<protein>
    <recommendedName>
        <fullName evidence="9">Cyclic GMP-AMP synthase</fullName>
    </recommendedName>
</protein>
<organism evidence="13 14">
    <name type="scientific">Priestia megaterium</name>
    <name type="common">Bacillus megaterium</name>
    <dbReference type="NCBI Taxonomy" id="1404"/>
    <lineage>
        <taxon>Bacteria</taxon>
        <taxon>Bacillati</taxon>
        <taxon>Bacillota</taxon>
        <taxon>Bacilli</taxon>
        <taxon>Bacillales</taxon>
        <taxon>Bacillaceae</taxon>
        <taxon>Priestia</taxon>
    </lineage>
</organism>
<sequence>MVLCIKQFKDFHDAIKLKEENATLKEKREIIINKLKEKLPDKTNYKFSVFNQGSYAMNTGIKPLGSDYDIDVGLYFEMSKNDVKPVPAKQWIKDALEGHTKDIKMKVPCVTVTYQAGYHVDVTVYAATNDDDKVYLAKGKPGSLEENKVWEESNPKDLIKEIRDHLSDEEDRKQFRRIVRYLKRWKDVNFNNGSGKPTGIALTSCVYHWLNIQRDIDPFDGKRTYRDLDALINIVSTMHWNFVDEIVEVDGEYKSMPRLKVELPVKPYPELFQKMTPKQMVTFKERLGTLLDKLQEAKDHSDPTDAAEILQTQFGSDFPVPPRSTTGLRASVPPVIPSSESAMES</sequence>
<dbReference type="Proteomes" id="UP000501076">
    <property type="component" value="Plasmid pFDU301A"/>
</dbReference>
<evidence type="ECO:0000256" key="7">
    <source>
        <dbReference type="ARBA" id="ARBA00023080"/>
    </source>
</evidence>
<name>A0A6M6E4N5_PRIMG</name>
<keyword evidence="7" id="KW-0546">Nucleotide metabolism</keyword>
<dbReference type="InterPro" id="IPR006116">
    <property type="entry name" value="NT_2-5OAS_ClassI-CCAase"/>
</dbReference>